<dbReference type="InterPro" id="IPR012340">
    <property type="entry name" value="NA-bd_OB-fold"/>
</dbReference>
<dbReference type="GO" id="GO:0000783">
    <property type="term" value="C:nuclear telomere cap complex"/>
    <property type="evidence" value="ECO:0007669"/>
    <property type="project" value="TreeGrafter"/>
</dbReference>
<comment type="subcellular location">
    <subcellularLocation>
        <location evidence="2">Chromosome</location>
        <location evidence="2">Telomere</location>
    </subcellularLocation>
    <subcellularLocation>
        <location evidence="1">Nucleus</location>
    </subcellularLocation>
</comment>
<evidence type="ECO:0000256" key="2">
    <source>
        <dbReference type="ARBA" id="ARBA00004574"/>
    </source>
</evidence>
<dbReference type="GO" id="GO:0032210">
    <property type="term" value="P:regulation of telomere maintenance via telomerase"/>
    <property type="evidence" value="ECO:0007669"/>
    <property type="project" value="TreeGrafter"/>
</dbReference>
<dbReference type="GO" id="GO:0016233">
    <property type="term" value="P:telomere capping"/>
    <property type="evidence" value="ECO:0007669"/>
    <property type="project" value="TreeGrafter"/>
</dbReference>
<evidence type="ECO:0000259" key="8">
    <source>
        <dbReference type="SMART" id="SM00976"/>
    </source>
</evidence>
<evidence type="ECO:0000256" key="7">
    <source>
        <dbReference type="ARBA" id="ARBA00023242"/>
    </source>
</evidence>
<dbReference type="SMART" id="SM00976">
    <property type="entry name" value="Telo_bind"/>
    <property type="match status" value="1"/>
</dbReference>
<sequence>MEAHRDDYKFLEIRDAVACINQKVSLLAVVLEFGLPKKSKGTDWYCTMKIIDESHPQPGLSVNFFAESPELLPRIASVGDIIQLSSVMMRCHHGEVNAVFDKRFSSFALYEGKDGKDLCPYRSSSRFHARDLDSNFVAELRKWLSHFQLNEGSSSFLYLRDIKEEQLDLVCKILHVYEVAKNEWMALVWDGTDSAPVIIRQRLEDEMDNPLPLQLEPLPLSRDLLRTFPTVGTILHVIIEKGNEKHVLHLLNPGKWMKFVNIRCEAHSGLWRGVITPFTRLRYTPNEDCLVLARKK</sequence>
<organism evidence="9">
    <name type="scientific">Rhizophora mucronata</name>
    <name type="common">Asiatic mangrove</name>
    <dbReference type="NCBI Taxonomy" id="61149"/>
    <lineage>
        <taxon>Eukaryota</taxon>
        <taxon>Viridiplantae</taxon>
        <taxon>Streptophyta</taxon>
        <taxon>Embryophyta</taxon>
        <taxon>Tracheophyta</taxon>
        <taxon>Spermatophyta</taxon>
        <taxon>Magnoliopsida</taxon>
        <taxon>eudicotyledons</taxon>
        <taxon>Gunneridae</taxon>
        <taxon>Pentapetalae</taxon>
        <taxon>rosids</taxon>
        <taxon>fabids</taxon>
        <taxon>Malpighiales</taxon>
        <taxon>Rhizophoraceae</taxon>
        <taxon>Rhizophora</taxon>
    </lineage>
</organism>
<keyword evidence="5" id="KW-0779">Telomere</keyword>
<keyword evidence="6" id="KW-0238">DNA-binding</keyword>
<dbReference type="GO" id="GO:0098505">
    <property type="term" value="F:G-rich strand telomeric DNA binding"/>
    <property type="evidence" value="ECO:0007669"/>
    <property type="project" value="TreeGrafter"/>
</dbReference>
<evidence type="ECO:0000256" key="3">
    <source>
        <dbReference type="ARBA" id="ARBA00008442"/>
    </source>
</evidence>
<dbReference type="AlphaFoldDB" id="A0A2P2M0A0"/>
<evidence type="ECO:0000256" key="6">
    <source>
        <dbReference type="ARBA" id="ARBA00023125"/>
    </source>
</evidence>
<keyword evidence="7" id="KW-0539">Nucleus</keyword>
<dbReference type="SUPFAM" id="SSF50249">
    <property type="entry name" value="Nucleic acid-binding proteins"/>
    <property type="match status" value="2"/>
</dbReference>
<dbReference type="Pfam" id="PF02765">
    <property type="entry name" value="POT1"/>
    <property type="match status" value="1"/>
</dbReference>
<dbReference type="InterPro" id="IPR011564">
    <property type="entry name" value="Telomer_end-bd_POT1/Cdc13"/>
</dbReference>
<dbReference type="PANTHER" id="PTHR14513">
    <property type="entry name" value="PROTECTION OF TELOMERES 1"/>
    <property type="match status" value="1"/>
</dbReference>
<name>A0A2P2M0A0_RHIMU</name>
<accession>A0A2P2M0A0</accession>
<evidence type="ECO:0000313" key="9">
    <source>
        <dbReference type="EMBL" id="MBX23657.1"/>
    </source>
</evidence>
<keyword evidence="4" id="KW-0158">Chromosome</keyword>
<protein>
    <submittedName>
        <fullName evidence="9">Protection of telomeres protein 1a isoform X1</fullName>
    </submittedName>
</protein>
<feature type="domain" description="Telomeric single stranded DNA binding POT1/Cdc13" evidence="8">
    <location>
        <begin position="10"/>
        <end position="145"/>
    </location>
</feature>
<dbReference type="GO" id="GO:0010521">
    <property type="term" value="F:telomerase inhibitor activity"/>
    <property type="evidence" value="ECO:0007669"/>
    <property type="project" value="TreeGrafter"/>
</dbReference>
<dbReference type="FunFam" id="2.40.50.140:FF:000119">
    <property type="entry name" value="Protection of telomeres 1 homolog"/>
    <property type="match status" value="1"/>
</dbReference>
<evidence type="ECO:0000256" key="5">
    <source>
        <dbReference type="ARBA" id="ARBA00022895"/>
    </source>
</evidence>
<dbReference type="InterPro" id="IPR028389">
    <property type="entry name" value="POT1"/>
</dbReference>
<dbReference type="PANTHER" id="PTHR14513:SF0">
    <property type="entry name" value="PROTECTION OF TELOMERES PROTEIN 1"/>
    <property type="match status" value="1"/>
</dbReference>
<reference evidence="9" key="1">
    <citation type="submission" date="2018-02" db="EMBL/GenBank/DDBJ databases">
        <title>Rhizophora mucronata_Transcriptome.</title>
        <authorList>
            <person name="Meera S.P."/>
            <person name="Sreeshan A."/>
            <person name="Augustine A."/>
        </authorList>
    </citation>
    <scope>NUCLEOTIDE SEQUENCE</scope>
    <source>
        <tissue evidence="9">Leaf</tissue>
    </source>
</reference>
<comment type="similarity">
    <text evidence="3">Belongs to the telombin family.</text>
</comment>
<evidence type="ECO:0000256" key="4">
    <source>
        <dbReference type="ARBA" id="ARBA00022454"/>
    </source>
</evidence>
<dbReference type="CDD" id="cd04497">
    <property type="entry name" value="hPOT1_OB1_like"/>
    <property type="match status" value="1"/>
</dbReference>
<proteinExistence type="inferred from homology"/>
<dbReference type="EMBL" id="GGEC01043173">
    <property type="protein sequence ID" value="MBX23657.1"/>
    <property type="molecule type" value="Transcribed_RNA"/>
</dbReference>
<evidence type="ECO:0000256" key="1">
    <source>
        <dbReference type="ARBA" id="ARBA00004123"/>
    </source>
</evidence>
<dbReference type="Gene3D" id="2.40.50.140">
    <property type="entry name" value="Nucleic acid-binding proteins"/>
    <property type="match status" value="2"/>
</dbReference>